<dbReference type="PANTHER" id="PTHR34294:SF1">
    <property type="entry name" value="TRANSCRIPTIONAL REGULATOR LSRR"/>
    <property type="match status" value="1"/>
</dbReference>
<evidence type="ECO:0000313" key="7">
    <source>
        <dbReference type="Proteomes" id="UP000034098"/>
    </source>
</evidence>
<accession>A0A0M2HHW1</accession>
<comment type="caution">
    <text evidence="6">The sequence shown here is derived from an EMBL/GenBank/DDBJ whole genome shotgun (WGS) entry which is preliminary data.</text>
</comment>
<evidence type="ECO:0000259" key="5">
    <source>
        <dbReference type="Pfam" id="PF04198"/>
    </source>
</evidence>
<proteinExistence type="inferred from homology"/>
<dbReference type="Gene3D" id="3.40.50.1360">
    <property type="match status" value="1"/>
</dbReference>
<reference evidence="6 7" key="1">
    <citation type="submission" date="2015-02" db="EMBL/GenBank/DDBJ databases">
        <title>Draft genome sequences of ten Microbacterium spp. with emphasis on heavy metal contaminated environments.</title>
        <authorList>
            <person name="Corretto E."/>
        </authorList>
    </citation>
    <scope>NUCLEOTIDE SEQUENCE [LARGE SCALE GENOMIC DNA]</scope>
    <source>
        <strain evidence="6 7">DSM 8608</strain>
    </source>
</reference>
<evidence type="ECO:0000256" key="1">
    <source>
        <dbReference type="ARBA" id="ARBA00010466"/>
    </source>
</evidence>
<dbReference type="GO" id="GO:0003677">
    <property type="term" value="F:DNA binding"/>
    <property type="evidence" value="ECO:0007669"/>
    <property type="project" value="UniProtKB-KW"/>
</dbReference>
<gene>
    <name evidence="6" type="primary">deoR_1</name>
    <name evidence="6" type="ORF">RS82_01011</name>
</gene>
<protein>
    <submittedName>
        <fullName evidence="6">Deoxyribonucleoside regulator</fullName>
    </submittedName>
</protein>
<dbReference type="InterPro" id="IPR037171">
    <property type="entry name" value="NagB/RpiA_transferase-like"/>
</dbReference>
<comment type="similarity">
    <text evidence="1">Belongs to the SorC transcriptional regulatory family.</text>
</comment>
<dbReference type="InterPro" id="IPR007324">
    <property type="entry name" value="Sugar-bd_dom_put"/>
</dbReference>
<dbReference type="RefSeq" id="WP_045297363.1">
    <property type="nucleotide sequence ID" value="NZ_JYJA01000027.1"/>
</dbReference>
<dbReference type="GO" id="GO:0030246">
    <property type="term" value="F:carbohydrate binding"/>
    <property type="evidence" value="ECO:0007669"/>
    <property type="project" value="InterPro"/>
</dbReference>
<dbReference type="PANTHER" id="PTHR34294">
    <property type="entry name" value="TRANSCRIPTIONAL REGULATOR-RELATED"/>
    <property type="match status" value="1"/>
</dbReference>
<dbReference type="Proteomes" id="UP000034098">
    <property type="component" value="Unassembled WGS sequence"/>
</dbReference>
<dbReference type="EMBL" id="JYJA01000027">
    <property type="protein sequence ID" value="KJL44368.1"/>
    <property type="molecule type" value="Genomic_DNA"/>
</dbReference>
<dbReference type="SUPFAM" id="SSF100950">
    <property type="entry name" value="NagB/RpiA/CoA transferase-like"/>
    <property type="match status" value="1"/>
</dbReference>
<dbReference type="OrthoDB" id="186585at2"/>
<sequence length="314" mass="33573">MDAVDELLSIRAAELYYEENLTQEEIGRNLQITRWKVGRLLTQAKEEGFVRIEILHSRARRPQLERRLRDERGLADAVVVSRAGVRSEDELQQRVAQAAADYLAGLRPSPGVLGVSWGRTLSDIAHHLRDGWSRATDVVQINGGVSMSQRPGTAAATAVSIAQKGGGTAALLPSPAILEQRATKEAIEADRVVARVRDAARSANAYLFSAGAADHGSVHVDSGYLTTADIDRLVAAGAVGDVVGRYIDADGRIVDADLDARTVGLSLDDLRRADIAIAAITGSSKRAIAAAVVASRLCTVLITDESTARHLLDE</sequence>
<evidence type="ECO:0000256" key="2">
    <source>
        <dbReference type="ARBA" id="ARBA00023015"/>
    </source>
</evidence>
<dbReference type="PATRIC" id="fig|69370.6.peg.1044"/>
<dbReference type="InterPro" id="IPR036388">
    <property type="entry name" value="WH-like_DNA-bd_sf"/>
</dbReference>
<evidence type="ECO:0000313" key="6">
    <source>
        <dbReference type="EMBL" id="KJL44368.1"/>
    </source>
</evidence>
<dbReference type="AlphaFoldDB" id="A0A0M2HHW1"/>
<feature type="domain" description="Sugar-binding" evidence="5">
    <location>
        <begin position="63"/>
        <end position="312"/>
    </location>
</feature>
<organism evidence="6 7">
    <name type="scientific">Microbacterium trichothecenolyticum</name>
    <name type="common">Aureobacterium trichothecenolyticum</name>
    <dbReference type="NCBI Taxonomy" id="69370"/>
    <lineage>
        <taxon>Bacteria</taxon>
        <taxon>Bacillati</taxon>
        <taxon>Actinomycetota</taxon>
        <taxon>Actinomycetes</taxon>
        <taxon>Micrococcales</taxon>
        <taxon>Microbacteriaceae</taxon>
        <taxon>Microbacterium</taxon>
    </lineage>
</organism>
<name>A0A0M2HHW1_MICTR</name>
<dbReference type="InterPro" id="IPR051054">
    <property type="entry name" value="SorC_transcr_regulators"/>
</dbReference>
<dbReference type="Pfam" id="PF04198">
    <property type="entry name" value="Sugar-bind"/>
    <property type="match status" value="1"/>
</dbReference>
<evidence type="ECO:0000256" key="3">
    <source>
        <dbReference type="ARBA" id="ARBA00023125"/>
    </source>
</evidence>
<dbReference type="Gene3D" id="1.10.10.10">
    <property type="entry name" value="Winged helix-like DNA-binding domain superfamily/Winged helix DNA-binding domain"/>
    <property type="match status" value="1"/>
</dbReference>
<keyword evidence="2" id="KW-0805">Transcription regulation</keyword>
<evidence type="ECO:0000256" key="4">
    <source>
        <dbReference type="ARBA" id="ARBA00023163"/>
    </source>
</evidence>
<keyword evidence="7" id="KW-1185">Reference proteome</keyword>
<keyword evidence="3" id="KW-0238">DNA-binding</keyword>
<keyword evidence="4" id="KW-0804">Transcription</keyword>